<organism evidence="2 3">
    <name type="scientific">Diaporthe australafricana</name>
    <dbReference type="NCBI Taxonomy" id="127596"/>
    <lineage>
        <taxon>Eukaryota</taxon>
        <taxon>Fungi</taxon>
        <taxon>Dikarya</taxon>
        <taxon>Ascomycota</taxon>
        <taxon>Pezizomycotina</taxon>
        <taxon>Sordariomycetes</taxon>
        <taxon>Sordariomycetidae</taxon>
        <taxon>Diaporthales</taxon>
        <taxon>Diaporthaceae</taxon>
        <taxon>Diaporthe</taxon>
    </lineage>
</organism>
<feature type="compositionally biased region" description="Low complexity" evidence="1">
    <location>
        <begin position="195"/>
        <end position="208"/>
    </location>
</feature>
<evidence type="ECO:0000313" key="3">
    <source>
        <dbReference type="Proteomes" id="UP001583177"/>
    </source>
</evidence>
<accession>A0ABR3WDG0</accession>
<gene>
    <name evidence="2" type="ORF">Daus18300_009687</name>
</gene>
<comment type="caution">
    <text evidence="2">The sequence shown here is derived from an EMBL/GenBank/DDBJ whole genome shotgun (WGS) entry which is preliminary data.</text>
</comment>
<dbReference type="EMBL" id="JAWRVE010000100">
    <property type="protein sequence ID" value="KAL1859049.1"/>
    <property type="molecule type" value="Genomic_DNA"/>
</dbReference>
<proteinExistence type="predicted"/>
<evidence type="ECO:0000256" key="1">
    <source>
        <dbReference type="SAM" id="MobiDB-lite"/>
    </source>
</evidence>
<reference evidence="2 3" key="1">
    <citation type="journal article" date="2024" name="IMA Fungus">
        <title>IMA Genome - F19 : A genome assembly and annotation guide to empower mycologists, including annotated draft genome sequences of Ceratocystis pirilliformis, Diaporthe australafricana, Fusarium ophioides, Paecilomyces lecythidis, and Sporothrix stenoceras.</title>
        <authorList>
            <person name="Aylward J."/>
            <person name="Wilson A.M."/>
            <person name="Visagie C.M."/>
            <person name="Spraker J."/>
            <person name="Barnes I."/>
            <person name="Buitendag C."/>
            <person name="Ceriani C."/>
            <person name="Del Mar Angel L."/>
            <person name="du Plessis D."/>
            <person name="Fuchs T."/>
            <person name="Gasser K."/>
            <person name="Kramer D."/>
            <person name="Li W."/>
            <person name="Munsamy K."/>
            <person name="Piso A."/>
            <person name="Price J.L."/>
            <person name="Sonnekus B."/>
            <person name="Thomas C."/>
            <person name="van der Nest A."/>
            <person name="van Dijk A."/>
            <person name="van Heerden A."/>
            <person name="van Vuuren N."/>
            <person name="Yilmaz N."/>
            <person name="Duong T.A."/>
            <person name="van der Merwe N.A."/>
            <person name="Wingfield M.J."/>
            <person name="Wingfield B.D."/>
        </authorList>
    </citation>
    <scope>NUCLEOTIDE SEQUENCE [LARGE SCALE GENOMIC DNA]</scope>
    <source>
        <strain evidence="2 3">CMW 18300</strain>
    </source>
</reference>
<feature type="region of interest" description="Disordered" evidence="1">
    <location>
        <begin position="179"/>
        <end position="254"/>
    </location>
</feature>
<keyword evidence="3" id="KW-1185">Reference proteome</keyword>
<name>A0ABR3WDG0_9PEZI</name>
<dbReference type="Proteomes" id="UP001583177">
    <property type="component" value="Unassembled WGS sequence"/>
</dbReference>
<sequence length="254" mass="28589">MFRRVEFENDAVAWRATNPSSFGYHHGPVPYWNPQRVANAGANANHANHTPAFLPITVPKVNTSVCDIEIDGTRSMCGTVFNFQHTLRRHLRDAHPGAANNTTRVNVAAAEKLQGEMALKRWVLTGGWRDASYVREPGRGPEGGLVAQYADACERIAREDQDFRRKFGEKFHREIVHEDPDFQPGRKSRARRRQLAAGAEAAEPQPQRGGQGRTRRPSPRRGSRSRVREVEAQTSIFISDDEEEDVRVDAEKSP</sequence>
<feature type="compositionally biased region" description="Basic residues" evidence="1">
    <location>
        <begin position="213"/>
        <end position="225"/>
    </location>
</feature>
<protein>
    <recommendedName>
        <fullName evidence="4">C2H2-type domain-containing protein</fullName>
    </recommendedName>
</protein>
<evidence type="ECO:0000313" key="2">
    <source>
        <dbReference type="EMBL" id="KAL1859049.1"/>
    </source>
</evidence>
<evidence type="ECO:0008006" key="4">
    <source>
        <dbReference type="Google" id="ProtNLM"/>
    </source>
</evidence>